<sequence length="276" mass="29291">MGSLTGKVIVITGGYGVLCGSMAKTLVNEGARVAILGRSLEKAEAFVKSLGNEGEALGLAADVLDKNSLEKAYTKIKNHWGPCDILINGAGGNHPEGITDRPFMQSGDESDQEIKSFFDLDATGFKYVLDLNLLGTLLPSQVFAKDMVGRQNCSIINIASVASFKPLTKVSAYSSAKAAIVNFTQWLAVHFAKTGIRVNAIAPGFFLADQNRALLTNADGSLTERGQQIINQTPIGRFGEPEDLSSTLLWLLDSRSSFVTGAIIPVDGGFTAYAGV</sequence>
<dbReference type="EMBL" id="FTOP01000013">
    <property type="protein sequence ID" value="SIT04303.1"/>
    <property type="molecule type" value="Genomic_DNA"/>
</dbReference>
<accession>A0A1N7P155</accession>
<dbReference type="RefSeq" id="WP_076502344.1">
    <property type="nucleotide sequence ID" value="NZ_FTOP01000013.1"/>
</dbReference>
<keyword evidence="2" id="KW-0560">Oxidoreductase</keyword>
<dbReference type="OrthoDB" id="9803333at2"/>
<dbReference type="AlphaFoldDB" id="A0A1N7P155"/>
<dbReference type="PRINTS" id="PR00081">
    <property type="entry name" value="GDHRDH"/>
</dbReference>
<reference evidence="5" key="1">
    <citation type="submission" date="2017-01" db="EMBL/GenBank/DDBJ databases">
        <authorList>
            <person name="Varghese N."/>
            <person name="Submissions S."/>
        </authorList>
    </citation>
    <scope>NUCLEOTIDE SEQUENCE [LARGE SCALE GENOMIC DNA]</scope>
    <source>
        <strain evidence="5">DSM 46698</strain>
    </source>
</reference>
<evidence type="ECO:0000256" key="3">
    <source>
        <dbReference type="RuleBase" id="RU000363"/>
    </source>
</evidence>
<dbReference type="Pfam" id="PF00106">
    <property type="entry name" value="adh_short"/>
    <property type="match status" value="1"/>
</dbReference>
<dbReference type="PANTHER" id="PTHR42760:SF115">
    <property type="entry name" value="3-OXOACYL-[ACYL-CARRIER-PROTEIN] REDUCTASE FABG"/>
    <property type="match status" value="1"/>
</dbReference>
<dbReference type="NCBIfam" id="NF006132">
    <property type="entry name" value="PRK08277.1"/>
    <property type="match status" value="1"/>
</dbReference>
<evidence type="ECO:0000256" key="1">
    <source>
        <dbReference type="ARBA" id="ARBA00006484"/>
    </source>
</evidence>
<comment type="similarity">
    <text evidence="1 3">Belongs to the short-chain dehydrogenases/reductases (SDR) family.</text>
</comment>
<keyword evidence="5" id="KW-1185">Reference proteome</keyword>
<gene>
    <name evidence="4" type="ORF">SAMN05421761_11328</name>
</gene>
<dbReference type="PRINTS" id="PR00080">
    <property type="entry name" value="SDRFAMILY"/>
</dbReference>
<dbReference type="STRING" id="529505.SAMN05421761_11328"/>
<evidence type="ECO:0000313" key="5">
    <source>
        <dbReference type="Proteomes" id="UP000186026"/>
    </source>
</evidence>
<dbReference type="InterPro" id="IPR002347">
    <property type="entry name" value="SDR_fam"/>
</dbReference>
<dbReference type="GO" id="GO:0016616">
    <property type="term" value="F:oxidoreductase activity, acting on the CH-OH group of donors, NAD or NADP as acceptor"/>
    <property type="evidence" value="ECO:0007669"/>
    <property type="project" value="UniProtKB-ARBA"/>
</dbReference>
<dbReference type="SUPFAM" id="SSF51735">
    <property type="entry name" value="NAD(P)-binding Rossmann-fold domains"/>
    <property type="match status" value="1"/>
</dbReference>
<organism evidence="4 5">
    <name type="scientific">Belliella pelovolcani</name>
    <dbReference type="NCBI Taxonomy" id="529505"/>
    <lineage>
        <taxon>Bacteria</taxon>
        <taxon>Pseudomonadati</taxon>
        <taxon>Bacteroidota</taxon>
        <taxon>Cytophagia</taxon>
        <taxon>Cytophagales</taxon>
        <taxon>Cyclobacteriaceae</taxon>
        <taxon>Belliella</taxon>
    </lineage>
</organism>
<dbReference type="Gene3D" id="3.40.50.720">
    <property type="entry name" value="NAD(P)-binding Rossmann-like Domain"/>
    <property type="match status" value="1"/>
</dbReference>
<dbReference type="PROSITE" id="PS00061">
    <property type="entry name" value="ADH_SHORT"/>
    <property type="match status" value="1"/>
</dbReference>
<dbReference type="GO" id="GO:0005975">
    <property type="term" value="P:carbohydrate metabolic process"/>
    <property type="evidence" value="ECO:0007669"/>
    <property type="project" value="UniProtKB-ARBA"/>
</dbReference>
<dbReference type="FunFam" id="3.40.50.720:FF:000240">
    <property type="entry name" value="SDR family oxidoreductase"/>
    <property type="match status" value="1"/>
</dbReference>
<proteinExistence type="inferred from homology"/>
<evidence type="ECO:0000256" key="2">
    <source>
        <dbReference type="ARBA" id="ARBA00023002"/>
    </source>
</evidence>
<dbReference type="PANTHER" id="PTHR42760">
    <property type="entry name" value="SHORT-CHAIN DEHYDROGENASES/REDUCTASES FAMILY MEMBER"/>
    <property type="match status" value="1"/>
</dbReference>
<dbReference type="InterPro" id="IPR020904">
    <property type="entry name" value="Sc_DH/Rdtase_CS"/>
</dbReference>
<protein>
    <submittedName>
        <fullName evidence="4">NAD(P)-dependent dehydrogenase, short-chain alcohol dehydrogenase family</fullName>
    </submittedName>
</protein>
<name>A0A1N7P155_9BACT</name>
<dbReference type="InterPro" id="IPR036291">
    <property type="entry name" value="NAD(P)-bd_dom_sf"/>
</dbReference>
<evidence type="ECO:0000313" key="4">
    <source>
        <dbReference type="EMBL" id="SIT04303.1"/>
    </source>
</evidence>
<dbReference type="Proteomes" id="UP000186026">
    <property type="component" value="Unassembled WGS sequence"/>
</dbReference>